<evidence type="ECO:0000259" key="2">
    <source>
        <dbReference type="PROSITE" id="PS50994"/>
    </source>
</evidence>
<keyword evidence="4" id="KW-1185">Reference proteome</keyword>
<feature type="region of interest" description="Disordered" evidence="1">
    <location>
        <begin position="226"/>
        <end position="247"/>
    </location>
</feature>
<accession>A0A0G4IUJ3</accession>
<feature type="domain" description="Integrase catalytic" evidence="2">
    <location>
        <begin position="44"/>
        <end position="218"/>
    </location>
</feature>
<dbReference type="InterPro" id="IPR039537">
    <property type="entry name" value="Retrotran_Ty1/copia-like"/>
</dbReference>
<dbReference type="Gene3D" id="3.30.420.10">
    <property type="entry name" value="Ribonuclease H-like superfamily/Ribonuclease H"/>
    <property type="match status" value="1"/>
</dbReference>
<dbReference type="Proteomes" id="UP000039324">
    <property type="component" value="Unassembled WGS sequence"/>
</dbReference>
<dbReference type="OrthoDB" id="413361at2759"/>
<dbReference type="InterPro" id="IPR012337">
    <property type="entry name" value="RNaseH-like_sf"/>
</dbReference>
<dbReference type="InterPro" id="IPR036397">
    <property type="entry name" value="RNaseH_sf"/>
</dbReference>
<evidence type="ECO:0000313" key="4">
    <source>
        <dbReference type="Proteomes" id="UP000039324"/>
    </source>
</evidence>
<dbReference type="PROSITE" id="PS50994">
    <property type="entry name" value="INTEGRASE"/>
    <property type="match status" value="1"/>
</dbReference>
<gene>
    <name evidence="3" type="ORF">PBRA_007054</name>
</gene>
<protein>
    <recommendedName>
        <fullName evidence="2">Integrase catalytic domain-containing protein</fullName>
    </recommendedName>
</protein>
<dbReference type="STRING" id="37360.A0A0G4IUJ3"/>
<name>A0A0G4IUJ3_PLABS</name>
<dbReference type="Pfam" id="PF00665">
    <property type="entry name" value="rve"/>
    <property type="match status" value="1"/>
</dbReference>
<proteinExistence type="predicted"/>
<dbReference type="SUPFAM" id="SSF53098">
    <property type="entry name" value="Ribonuclease H-like"/>
    <property type="match status" value="1"/>
</dbReference>
<dbReference type="PANTHER" id="PTHR42648:SF24">
    <property type="entry name" value="INTEGRASE CATALYTIC DOMAIN-CONTAINING PROTEIN"/>
    <property type="match status" value="1"/>
</dbReference>
<organism evidence="3 4">
    <name type="scientific">Plasmodiophora brassicae</name>
    <name type="common">Clubroot disease agent</name>
    <dbReference type="NCBI Taxonomy" id="37360"/>
    <lineage>
        <taxon>Eukaryota</taxon>
        <taxon>Sar</taxon>
        <taxon>Rhizaria</taxon>
        <taxon>Endomyxa</taxon>
        <taxon>Phytomyxea</taxon>
        <taxon>Plasmodiophorida</taxon>
        <taxon>Plasmodiophoridae</taxon>
        <taxon>Plasmodiophora</taxon>
    </lineage>
</organism>
<dbReference type="AlphaFoldDB" id="A0A0G4IUJ3"/>
<dbReference type="GO" id="GO:0015074">
    <property type="term" value="P:DNA integration"/>
    <property type="evidence" value="ECO:0007669"/>
    <property type="project" value="InterPro"/>
</dbReference>
<evidence type="ECO:0000256" key="1">
    <source>
        <dbReference type="SAM" id="MobiDB-lite"/>
    </source>
</evidence>
<dbReference type="GO" id="GO:0003676">
    <property type="term" value="F:nucleic acid binding"/>
    <property type="evidence" value="ECO:0007669"/>
    <property type="project" value="InterPro"/>
</dbReference>
<dbReference type="EMBL" id="CDSF01000088">
    <property type="protein sequence ID" value="CEO98940.1"/>
    <property type="molecule type" value="Genomic_DNA"/>
</dbReference>
<sequence length="247" mass="27798">MHAPATWAKATCASWTNVVVARSSTGPFRSFKIDAHALPAYSLKARGPHFLGAHVGDLVHSDLSGRWPVIGIDGFEYYQTMLDDSSRYLSVYLLRRKSDALDVIKHYDARLRNQEGRGIGTFQTDGGGEFNSKACVLFYNESGILHRKSVPYTPEQNGRAERVNYTLCCIELSIRCHARMPDVTWPWSLTYSAIMYNIHPRSVVPGRRTSFEAARRALPDVSALRERDAQSAGTTVNLKRRNQSEIY</sequence>
<dbReference type="InterPro" id="IPR001584">
    <property type="entry name" value="Integrase_cat-core"/>
</dbReference>
<evidence type="ECO:0000313" key="3">
    <source>
        <dbReference type="EMBL" id="CEO98940.1"/>
    </source>
</evidence>
<reference evidence="3 4" key="1">
    <citation type="submission" date="2015-02" db="EMBL/GenBank/DDBJ databases">
        <authorList>
            <person name="Chooi Y.-H."/>
        </authorList>
    </citation>
    <scope>NUCLEOTIDE SEQUENCE [LARGE SCALE GENOMIC DNA]</scope>
    <source>
        <strain evidence="3">E3</strain>
    </source>
</reference>
<dbReference type="PANTHER" id="PTHR42648">
    <property type="entry name" value="TRANSPOSASE, PUTATIVE-RELATED"/>
    <property type="match status" value="1"/>
</dbReference>